<protein>
    <submittedName>
        <fullName evidence="3">SufE family protein</fullName>
    </submittedName>
</protein>
<dbReference type="InterPro" id="IPR003808">
    <property type="entry name" value="Fe-S_metab-assoc_dom"/>
</dbReference>
<evidence type="ECO:0000313" key="3">
    <source>
        <dbReference type="EMBL" id="MEK9500014.1"/>
    </source>
</evidence>
<dbReference type="RefSeq" id="WP_405277776.1">
    <property type="nucleotide sequence ID" value="NZ_CP144380.1"/>
</dbReference>
<feature type="domain" description="Fe-S metabolism associated" evidence="2">
    <location>
        <begin position="14"/>
        <end position="136"/>
    </location>
</feature>
<organism evidence="3 4">
    <name type="scientific">Gaopeijia maritima</name>
    <dbReference type="NCBI Taxonomy" id="3119007"/>
    <lineage>
        <taxon>Bacteria</taxon>
        <taxon>Pseudomonadati</taxon>
        <taxon>Gemmatimonadota</taxon>
        <taxon>Longimicrobiia</taxon>
        <taxon>Gaopeijiales</taxon>
        <taxon>Gaopeijiaceae</taxon>
        <taxon>Gaopeijia</taxon>
    </lineage>
</organism>
<gene>
    <name evidence="3" type="ORF">WI372_03320</name>
</gene>
<dbReference type="Gene3D" id="3.90.1010.10">
    <property type="match status" value="1"/>
</dbReference>
<dbReference type="EMBL" id="JBBHLI010000001">
    <property type="protein sequence ID" value="MEK9500014.1"/>
    <property type="molecule type" value="Genomic_DNA"/>
</dbReference>
<accession>A0ABU9E7E9</accession>
<comment type="similarity">
    <text evidence="1">Belongs to the SufE family.</text>
</comment>
<evidence type="ECO:0000313" key="4">
    <source>
        <dbReference type="Proteomes" id="UP001484239"/>
    </source>
</evidence>
<reference evidence="3 4" key="1">
    <citation type="submission" date="2024-02" db="EMBL/GenBank/DDBJ databases">
        <title>A novel Gemmatimonadota bacterium.</title>
        <authorList>
            <person name="Du Z.-J."/>
            <person name="Ye Y.-Q."/>
        </authorList>
    </citation>
    <scope>NUCLEOTIDE SEQUENCE [LARGE SCALE GENOMIC DNA]</scope>
    <source>
        <strain evidence="3 4">DH-20</strain>
    </source>
</reference>
<dbReference type="Proteomes" id="UP001484239">
    <property type="component" value="Unassembled WGS sequence"/>
</dbReference>
<sequence>MPLPDPLTTVVRRFRTAPKDLRVQALLQYARRVPPLPERFAADRSALEQVHECQTPFFLATEVDDDGRVHLFFDAPAEAPTVRGFAGILREGLEGQHRDDVLAVPPNFYAEMGLDTVVSPLRLRGMGAILARLQRQVREQSTSPDPES</sequence>
<comment type="caution">
    <text evidence="3">The sequence shown here is derived from an EMBL/GenBank/DDBJ whole genome shotgun (WGS) entry which is preliminary data.</text>
</comment>
<dbReference type="SUPFAM" id="SSF82649">
    <property type="entry name" value="SufE/NifU"/>
    <property type="match status" value="1"/>
</dbReference>
<evidence type="ECO:0000256" key="1">
    <source>
        <dbReference type="ARBA" id="ARBA00010282"/>
    </source>
</evidence>
<evidence type="ECO:0000259" key="2">
    <source>
        <dbReference type="Pfam" id="PF02657"/>
    </source>
</evidence>
<keyword evidence="4" id="KW-1185">Reference proteome</keyword>
<proteinExistence type="inferred from homology"/>
<dbReference type="PANTHER" id="PTHR43597:SF5">
    <property type="entry name" value="SUFE-LIKE PROTEIN 2, CHLOROPLASTIC"/>
    <property type="match status" value="1"/>
</dbReference>
<dbReference type="Pfam" id="PF02657">
    <property type="entry name" value="SufE"/>
    <property type="match status" value="1"/>
</dbReference>
<dbReference type="PANTHER" id="PTHR43597">
    <property type="entry name" value="SULFUR ACCEPTOR PROTEIN CSDE"/>
    <property type="match status" value="1"/>
</dbReference>
<name>A0ABU9E7E9_9BACT</name>